<dbReference type="InterPro" id="IPR051457">
    <property type="entry name" value="2-oxoacid:Fd_oxidoreductase"/>
</dbReference>
<name>A0A9D1CT04_9FIRM</name>
<proteinExistence type="predicted"/>
<sequence>MELIYKSPEALKDVPTGYCPGCFHGLTQKLIAEVVDELGIRERAVFGGSVGCNGMGAGYVNFDSYGSNHGRAAAAASAFKRCSPDSVVIVYQGDGDGAAIGMGETVNAAFRGEAITVIFANNGLYGMTGGQLAPTTLNGARTKTTVNGYSGFPLHLPEMIATLKAPDYVARCAVHTPKYIMQFKKALKHALTRQIEVGAYSMIEVLCACPTSGGFKSEDAPRHMEEVVMKEFPLGEFKRDGEKV</sequence>
<organism evidence="3 4">
    <name type="scientific">Candidatus Scatomorpha intestinavium</name>
    <dbReference type="NCBI Taxonomy" id="2840922"/>
    <lineage>
        <taxon>Bacteria</taxon>
        <taxon>Bacillati</taxon>
        <taxon>Bacillota</taxon>
        <taxon>Clostridia</taxon>
        <taxon>Eubacteriales</taxon>
        <taxon>Candidatus Scatomorpha</taxon>
    </lineage>
</organism>
<dbReference type="Proteomes" id="UP000824262">
    <property type="component" value="Unassembled WGS sequence"/>
</dbReference>
<dbReference type="GO" id="GO:0016625">
    <property type="term" value="F:oxidoreductase activity, acting on the aldehyde or oxo group of donors, iron-sulfur protein as acceptor"/>
    <property type="evidence" value="ECO:0007669"/>
    <property type="project" value="UniProtKB-ARBA"/>
</dbReference>
<reference evidence="3" key="2">
    <citation type="journal article" date="2021" name="PeerJ">
        <title>Extensive microbial diversity within the chicken gut microbiome revealed by metagenomics and culture.</title>
        <authorList>
            <person name="Gilroy R."/>
            <person name="Ravi A."/>
            <person name="Getino M."/>
            <person name="Pursley I."/>
            <person name="Horton D.L."/>
            <person name="Alikhan N.F."/>
            <person name="Baker D."/>
            <person name="Gharbi K."/>
            <person name="Hall N."/>
            <person name="Watson M."/>
            <person name="Adriaenssens E.M."/>
            <person name="Foster-Nyarko E."/>
            <person name="Jarju S."/>
            <person name="Secka A."/>
            <person name="Antonio M."/>
            <person name="Oren A."/>
            <person name="Chaudhuri R.R."/>
            <person name="La Ragione R."/>
            <person name="Hildebrand F."/>
            <person name="Pallen M.J."/>
        </authorList>
    </citation>
    <scope>NUCLEOTIDE SEQUENCE</scope>
    <source>
        <strain evidence="3">ChiBcolR7-354</strain>
    </source>
</reference>
<evidence type="ECO:0000313" key="3">
    <source>
        <dbReference type="EMBL" id="HIQ78953.1"/>
    </source>
</evidence>
<dbReference type="InterPro" id="IPR011766">
    <property type="entry name" value="TPP_enzyme_TPP-bd"/>
</dbReference>
<protein>
    <submittedName>
        <fullName evidence="3">2-oxoglutarate oxidoreductase</fullName>
    </submittedName>
</protein>
<gene>
    <name evidence="3" type="ORF">IAB77_06805</name>
</gene>
<dbReference type="Gene3D" id="3.40.50.970">
    <property type="match status" value="1"/>
</dbReference>
<dbReference type="GO" id="GO:0045333">
    <property type="term" value="P:cellular respiration"/>
    <property type="evidence" value="ECO:0007669"/>
    <property type="project" value="UniProtKB-ARBA"/>
</dbReference>
<evidence type="ECO:0000313" key="4">
    <source>
        <dbReference type="Proteomes" id="UP000824262"/>
    </source>
</evidence>
<dbReference type="EMBL" id="DVGA01000067">
    <property type="protein sequence ID" value="HIQ78953.1"/>
    <property type="molecule type" value="Genomic_DNA"/>
</dbReference>
<evidence type="ECO:0000256" key="1">
    <source>
        <dbReference type="ARBA" id="ARBA00023002"/>
    </source>
</evidence>
<reference evidence="3" key="1">
    <citation type="submission" date="2020-10" db="EMBL/GenBank/DDBJ databases">
        <authorList>
            <person name="Gilroy R."/>
        </authorList>
    </citation>
    <scope>NUCLEOTIDE SEQUENCE</scope>
    <source>
        <strain evidence="3">ChiBcolR7-354</strain>
    </source>
</reference>
<dbReference type="PANTHER" id="PTHR48084:SF3">
    <property type="entry name" value="SUBUNIT OF PYRUVATE:FLAVODOXIN OXIDOREDUCTASE"/>
    <property type="match status" value="1"/>
</dbReference>
<evidence type="ECO:0000259" key="2">
    <source>
        <dbReference type="Pfam" id="PF02775"/>
    </source>
</evidence>
<accession>A0A9D1CT04</accession>
<dbReference type="GO" id="GO:0030976">
    <property type="term" value="F:thiamine pyrophosphate binding"/>
    <property type="evidence" value="ECO:0007669"/>
    <property type="project" value="InterPro"/>
</dbReference>
<dbReference type="PANTHER" id="PTHR48084">
    <property type="entry name" value="2-OXOGLUTARATE OXIDOREDUCTASE SUBUNIT KORB-RELATED"/>
    <property type="match status" value="1"/>
</dbReference>
<feature type="domain" description="Thiamine pyrophosphate enzyme TPP-binding" evidence="2">
    <location>
        <begin position="50"/>
        <end position="196"/>
    </location>
</feature>
<dbReference type="SUPFAM" id="SSF52518">
    <property type="entry name" value="Thiamin diphosphate-binding fold (THDP-binding)"/>
    <property type="match status" value="1"/>
</dbReference>
<dbReference type="Pfam" id="PF02775">
    <property type="entry name" value="TPP_enzyme_C"/>
    <property type="match status" value="1"/>
</dbReference>
<comment type="caution">
    <text evidence="3">The sequence shown here is derived from an EMBL/GenBank/DDBJ whole genome shotgun (WGS) entry which is preliminary data.</text>
</comment>
<dbReference type="InterPro" id="IPR029061">
    <property type="entry name" value="THDP-binding"/>
</dbReference>
<dbReference type="AlphaFoldDB" id="A0A9D1CT04"/>
<keyword evidence="1" id="KW-0560">Oxidoreductase</keyword>